<feature type="domain" description="Toprim" evidence="1">
    <location>
        <begin position="191"/>
        <end position="280"/>
    </location>
</feature>
<dbReference type="InterPro" id="IPR050219">
    <property type="entry name" value="DnaG_primase"/>
</dbReference>
<dbReference type="Pfam" id="PF13155">
    <property type="entry name" value="Toprim_2"/>
    <property type="match status" value="1"/>
</dbReference>
<gene>
    <name evidence="2" type="ORF">GGR05_004162</name>
</gene>
<dbReference type="EMBL" id="JACIDO010000014">
    <property type="protein sequence ID" value="MBB3937992.1"/>
    <property type="molecule type" value="Genomic_DNA"/>
</dbReference>
<evidence type="ECO:0000259" key="1">
    <source>
        <dbReference type="PROSITE" id="PS50880"/>
    </source>
</evidence>
<evidence type="ECO:0000313" key="3">
    <source>
        <dbReference type="Proteomes" id="UP000531216"/>
    </source>
</evidence>
<dbReference type="OrthoDB" id="6785946at2"/>
<dbReference type="PANTHER" id="PTHR30313">
    <property type="entry name" value="DNA PRIMASE"/>
    <property type="match status" value="1"/>
</dbReference>
<dbReference type="GO" id="GO:0006269">
    <property type="term" value="P:DNA replication, synthesis of primer"/>
    <property type="evidence" value="ECO:0007669"/>
    <property type="project" value="TreeGrafter"/>
</dbReference>
<dbReference type="Gene3D" id="3.90.980.10">
    <property type="entry name" value="DNA primase, catalytic core, N-terminal domain"/>
    <property type="match status" value="1"/>
</dbReference>
<proteinExistence type="predicted"/>
<dbReference type="InterPro" id="IPR006171">
    <property type="entry name" value="TOPRIM_dom"/>
</dbReference>
<name>A0A7W6C3X8_9HYPH</name>
<sequence>MKQRQNVDFAGALDWLASAYGLNLRQRGWLNKEPRQDIRQRAQAFWREKNYLSQLKLFAQVRKLDLETLDSAGIVIGSMEAFLANLGQDRAALDEAVAAGFGYVGDTGLSLSLRSVSLTPFVRGASVLIPIKNLRARTVGFMARRVVGDGPKYLFTKGFKKSDHLYRGDKVRRRIDSAQEPAALDAAADRFDLFLVEGVFDALRLESLGLPAVALFGASISDKQVEAIGELAELALSAGRALRVHLFFDADKAGRRGMADALVRLLHKGLQASFLVDVVGVDIEESDGQTKIDPAELLAGLDPHQARLTLLEALVPALDALAAVSLDHSFAGVAGAVEALDAGGSIILQNRLARRLQKLD</sequence>
<dbReference type="PROSITE" id="PS50880">
    <property type="entry name" value="TOPRIM"/>
    <property type="match status" value="1"/>
</dbReference>
<protein>
    <recommendedName>
        <fullName evidence="1">Toprim domain-containing protein</fullName>
    </recommendedName>
</protein>
<evidence type="ECO:0000313" key="2">
    <source>
        <dbReference type="EMBL" id="MBB3937992.1"/>
    </source>
</evidence>
<dbReference type="SUPFAM" id="SSF56731">
    <property type="entry name" value="DNA primase core"/>
    <property type="match status" value="1"/>
</dbReference>
<keyword evidence="3" id="KW-1185">Reference proteome</keyword>
<dbReference type="GO" id="GO:0005737">
    <property type="term" value="C:cytoplasm"/>
    <property type="evidence" value="ECO:0007669"/>
    <property type="project" value="TreeGrafter"/>
</dbReference>
<dbReference type="Proteomes" id="UP000531216">
    <property type="component" value="Unassembled WGS sequence"/>
</dbReference>
<dbReference type="PANTHER" id="PTHR30313:SF2">
    <property type="entry name" value="DNA PRIMASE"/>
    <property type="match status" value="1"/>
</dbReference>
<comment type="caution">
    <text evidence="2">The sequence shown here is derived from an EMBL/GenBank/DDBJ whole genome shotgun (WGS) entry which is preliminary data.</text>
</comment>
<dbReference type="AlphaFoldDB" id="A0A7W6C3X8"/>
<accession>A0A7W6C3X8</accession>
<reference evidence="2 3" key="1">
    <citation type="submission" date="2020-08" db="EMBL/GenBank/DDBJ databases">
        <title>Genomic Encyclopedia of Type Strains, Phase IV (KMG-IV): sequencing the most valuable type-strain genomes for metagenomic binning, comparative biology and taxonomic classification.</title>
        <authorList>
            <person name="Goeker M."/>
        </authorList>
    </citation>
    <scope>NUCLEOTIDE SEQUENCE [LARGE SCALE GENOMIC DNA]</scope>
    <source>
        <strain evidence="2 3">DSM 25024</strain>
    </source>
</reference>
<dbReference type="Gene3D" id="3.40.1360.10">
    <property type="match status" value="1"/>
</dbReference>
<dbReference type="InterPro" id="IPR037068">
    <property type="entry name" value="DNA_primase_core_N_sf"/>
</dbReference>
<organism evidence="2 3">
    <name type="scientific">Aureimonas phyllosphaerae</name>
    <dbReference type="NCBI Taxonomy" id="1166078"/>
    <lineage>
        <taxon>Bacteria</taxon>
        <taxon>Pseudomonadati</taxon>
        <taxon>Pseudomonadota</taxon>
        <taxon>Alphaproteobacteria</taxon>
        <taxon>Hyphomicrobiales</taxon>
        <taxon>Aurantimonadaceae</taxon>
        <taxon>Aureimonas</taxon>
    </lineage>
</organism>